<feature type="transmembrane region" description="Helical" evidence="2">
    <location>
        <begin position="134"/>
        <end position="159"/>
    </location>
</feature>
<dbReference type="KEGG" id="aprc:113861123"/>
<dbReference type="GeneID" id="113861123"/>
<reference evidence="3" key="1">
    <citation type="journal article" date="2019" name="Toxins">
        <title>Detection of Abrin-Like and Prepropulchellin-Like Toxin Genes and Transcripts Using Whole Genome Sequencing and Full-Length Transcript Sequencing of Abrus precatorius.</title>
        <authorList>
            <person name="Hovde B.T."/>
            <person name="Daligault H.E."/>
            <person name="Hanschen E.R."/>
            <person name="Kunde Y.A."/>
            <person name="Johnson M.B."/>
            <person name="Starkenburg S.R."/>
            <person name="Johnson S.L."/>
        </authorList>
    </citation>
    <scope>NUCLEOTIDE SEQUENCE [LARGE SCALE GENOMIC DNA]</scope>
</reference>
<evidence type="ECO:0000313" key="4">
    <source>
        <dbReference type="RefSeq" id="XP_027349543.1"/>
    </source>
</evidence>
<keyword evidence="2" id="KW-0472">Membrane</keyword>
<keyword evidence="2" id="KW-0812">Transmembrane</keyword>
<reference evidence="4" key="2">
    <citation type="submission" date="2025-08" db="UniProtKB">
        <authorList>
            <consortium name="RefSeq"/>
        </authorList>
    </citation>
    <scope>IDENTIFICATION</scope>
    <source>
        <tissue evidence="4">Young leaves</tissue>
    </source>
</reference>
<evidence type="ECO:0000256" key="2">
    <source>
        <dbReference type="SAM" id="Phobius"/>
    </source>
</evidence>
<keyword evidence="2" id="KW-1133">Transmembrane helix</keyword>
<gene>
    <name evidence="4" type="primary">LOC113861123</name>
</gene>
<feature type="region of interest" description="Disordered" evidence="1">
    <location>
        <begin position="474"/>
        <end position="500"/>
    </location>
</feature>
<dbReference type="OrthoDB" id="1909934at2759"/>
<feature type="transmembrane region" description="Helical" evidence="2">
    <location>
        <begin position="390"/>
        <end position="410"/>
    </location>
</feature>
<organism evidence="3 4">
    <name type="scientific">Abrus precatorius</name>
    <name type="common">Indian licorice</name>
    <name type="synonym">Glycine abrus</name>
    <dbReference type="NCBI Taxonomy" id="3816"/>
    <lineage>
        <taxon>Eukaryota</taxon>
        <taxon>Viridiplantae</taxon>
        <taxon>Streptophyta</taxon>
        <taxon>Embryophyta</taxon>
        <taxon>Tracheophyta</taxon>
        <taxon>Spermatophyta</taxon>
        <taxon>Magnoliopsida</taxon>
        <taxon>eudicotyledons</taxon>
        <taxon>Gunneridae</taxon>
        <taxon>Pentapetalae</taxon>
        <taxon>rosids</taxon>
        <taxon>fabids</taxon>
        <taxon>Fabales</taxon>
        <taxon>Fabaceae</taxon>
        <taxon>Papilionoideae</taxon>
        <taxon>50 kb inversion clade</taxon>
        <taxon>NPAAA clade</taxon>
        <taxon>indigoferoid/millettioid clade</taxon>
        <taxon>Abreae</taxon>
        <taxon>Abrus</taxon>
    </lineage>
</organism>
<evidence type="ECO:0000313" key="3">
    <source>
        <dbReference type="Proteomes" id="UP000694853"/>
    </source>
</evidence>
<feature type="compositionally biased region" description="Polar residues" evidence="1">
    <location>
        <begin position="527"/>
        <end position="549"/>
    </location>
</feature>
<dbReference type="AlphaFoldDB" id="A0A8B8L1X6"/>
<evidence type="ECO:0000256" key="1">
    <source>
        <dbReference type="SAM" id="MobiDB-lite"/>
    </source>
</evidence>
<sequence>MACPLNSITYNGTMCACSPGHVLDHVTNKCTLFDGNSTITTDSGVDYYALSFPETLFAFDTIKKFTQSQAVFLEATLFMLLSWLLFCFFLRFMNLGDGRNVWFNIRWWISRLDICFATRHWLEDQKVVTKRKTELGGAFSMASWILFIGLFAALLYQIISKRSIEVHNVRATNGPELASFVNDMEFNITTVSSLSCANLRNLGNLVAGNPGFIDERVVPLSALGNYSCHNSSKGPTIALKCINCKLIHDQMYISWQFVDLPNNPATAVGFEFNLTAMDIARKHKSFVSGTLKNGSAFEFDDRPVTFRGKRSNVLKFNLFPRIYHNLHDLKLIQPLFHEFLPGSVSRDTNQLRASLENSADGLVNTTLYINFLSDYIVEIDKESILGPVSFLADLGGLYCISIGIFFYLLIQCEYRIKKLRNEDSILRRIRNRRKAQEHWDKLRKYVKYTYDCPSIDDSFNSTTTKPDCGGLMLHSIRGSGSSPRLRQKSRTDSINLYKKPSLPANKSLSCKPLGSTNDIKLHSENMTKQQNVGSCKDSPQSQPQESSVIDDNFIPPPPLLEFKGSSEMDISDIQRNLKNLYEYNAMLREKLLTAQSMLHSSSSRHSSVKNKET</sequence>
<proteinExistence type="predicted"/>
<dbReference type="Proteomes" id="UP000694853">
    <property type="component" value="Unplaced"/>
</dbReference>
<feature type="transmembrane region" description="Helical" evidence="2">
    <location>
        <begin position="71"/>
        <end position="93"/>
    </location>
</feature>
<dbReference type="PANTHER" id="PTHR37254">
    <property type="entry name" value="OS01G0100500 PROTEIN"/>
    <property type="match status" value="1"/>
</dbReference>
<keyword evidence="3" id="KW-1185">Reference proteome</keyword>
<name>A0A8B8L1X6_ABRPR</name>
<protein>
    <submittedName>
        <fullName evidence="4">Uncharacterized protein LOC113861123</fullName>
    </submittedName>
</protein>
<dbReference type="RefSeq" id="XP_027349543.1">
    <property type="nucleotide sequence ID" value="XM_027493742.1"/>
</dbReference>
<accession>A0A8B8L1X6</accession>
<feature type="region of interest" description="Disordered" evidence="1">
    <location>
        <begin position="527"/>
        <end position="559"/>
    </location>
</feature>
<dbReference type="PANTHER" id="PTHR37254:SF1">
    <property type="entry name" value="OS01G0100500 PROTEIN"/>
    <property type="match status" value="1"/>
</dbReference>